<reference evidence="3" key="1">
    <citation type="journal article" date="2022" name="Front. Genet.">
        <title>Chromosome-Scale Assembly of the Dendrobium nobile Genome Provides Insights Into the Molecular Mechanism of the Biosynthesis of the Medicinal Active Ingredient of Dendrobium.</title>
        <authorList>
            <person name="Xu Q."/>
            <person name="Niu S.-C."/>
            <person name="Li K.-L."/>
            <person name="Zheng P.-J."/>
            <person name="Zhang X.-J."/>
            <person name="Jia Y."/>
            <person name="Liu Y."/>
            <person name="Niu Y.-X."/>
            <person name="Yu L.-H."/>
            <person name="Chen D.-F."/>
            <person name="Zhang G.-Q."/>
        </authorList>
    </citation>
    <scope>NUCLEOTIDE SEQUENCE</scope>
    <source>
        <tissue evidence="3">Leaf</tissue>
    </source>
</reference>
<dbReference type="GO" id="GO:0005737">
    <property type="term" value="C:cytoplasm"/>
    <property type="evidence" value="ECO:0007669"/>
    <property type="project" value="TreeGrafter"/>
</dbReference>
<keyword evidence="4" id="KW-1185">Reference proteome</keyword>
<dbReference type="EMBL" id="JAGYWB010000006">
    <property type="protein sequence ID" value="KAI0519465.1"/>
    <property type="molecule type" value="Genomic_DNA"/>
</dbReference>
<feature type="region of interest" description="Disordered" evidence="1">
    <location>
        <begin position="1"/>
        <end position="23"/>
    </location>
</feature>
<feature type="domain" description="25S rRNA (uridine-N(3))-methyltransferase BMT5-like" evidence="2">
    <location>
        <begin position="36"/>
        <end position="203"/>
    </location>
</feature>
<dbReference type="FunFam" id="3.40.50.150:FF:000440">
    <property type="entry name" value="Os09g0479300 protein"/>
    <property type="match status" value="1"/>
</dbReference>
<dbReference type="InterPro" id="IPR029063">
    <property type="entry name" value="SAM-dependent_MTases_sf"/>
</dbReference>
<comment type="caution">
    <text evidence="3">The sequence shown here is derived from an EMBL/GenBank/DDBJ whole genome shotgun (WGS) entry which is preliminary data.</text>
</comment>
<dbReference type="Proteomes" id="UP000829196">
    <property type="component" value="Unassembled WGS sequence"/>
</dbReference>
<dbReference type="AlphaFoldDB" id="A0A8T3BQF6"/>
<protein>
    <recommendedName>
        <fullName evidence="2">25S rRNA (uridine-N(3))-methyltransferase BMT5-like domain-containing protein</fullName>
    </recommendedName>
</protein>
<proteinExistence type="predicted"/>
<feature type="compositionally biased region" description="Basic and acidic residues" evidence="1">
    <location>
        <begin position="14"/>
        <end position="23"/>
    </location>
</feature>
<dbReference type="PANTHER" id="PTHR11538:SF64">
    <property type="entry name" value="25S RRNA (URIDINE-N(3))-METHYLTRANSFERASE BMT5-LIKE DOMAIN-CONTAINING PROTEIN"/>
    <property type="match status" value="1"/>
</dbReference>
<dbReference type="GO" id="GO:0070475">
    <property type="term" value="P:rRNA base methylation"/>
    <property type="evidence" value="ECO:0007669"/>
    <property type="project" value="InterPro"/>
</dbReference>
<name>A0A8T3BQF6_DENNO</name>
<evidence type="ECO:0000313" key="3">
    <source>
        <dbReference type="EMBL" id="KAI0519465.1"/>
    </source>
</evidence>
<evidence type="ECO:0000256" key="1">
    <source>
        <dbReference type="SAM" id="MobiDB-lite"/>
    </source>
</evidence>
<feature type="compositionally biased region" description="Low complexity" evidence="1">
    <location>
        <begin position="1"/>
        <end position="13"/>
    </location>
</feature>
<dbReference type="CDD" id="cd02440">
    <property type="entry name" value="AdoMet_MTases"/>
    <property type="match status" value="1"/>
</dbReference>
<accession>A0A8T3BQF6</accession>
<dbReference type="GO" id="GO:0070042">
    <property type="term" value="F:rRNA (uridine-N3-)-methyltransferase activity"/>
    <property type="evidence" value="ECO:0007669"/>
    <property type="project" value="InterPro"/>
</dbReference>
<dbReference type="OrthoDB" id="273345at2759"/>
<sequence length="253" mass="28847">MEEAAASSSSGKTTGEKDEGTTEKCVKHCSSSQRILLVGEGDFSFSACLARDFGSAKNMVATSYDDKEKLLEKHWTAKNHLEELNELGCTLLHGINVKDMHEDSFLKDQRFDRIIFNFPHAGHDPALRERDEELILRHKELLHGFFSSARCLLSENGEIHVSHRDDKSYKYWDIRSSAEERGLILKEMVKFQKNDYPGYHNKRGGGIKSNKTFPLGNKSFIFKFSLKNDLEDNESVSKVYIDDLSMDFSNLIV</sequence>
<evidence type="ECO:0000259" key="2">
    <source>
        <dbReference type="Pfam" id="PF10354"/>
    </source>
</evidence>
<dbReference type="InterPro" id="IPR019446">
    <property type="entry name" value="BMT5-like"/>
</dbReference>
<evidence type="ECO:0000313" key="4">
    <source>
        <dbReference type="Proteomes" id="UP000829196"/>
    </source>
</evidence>
<dbReference type="SUPFAM" id="SSF53335">
    <property type="entry name" value="S-adenosyl-L-methionine-dependent methyltransferases"/>
    <property type="match status" value="1"/>
</dbReference>
<organism evidence="3 4">
    <name type="scientific">Dendrobium nobile</name>
    <name type="common">Orchid</name>
    <dbReference type="NCBI Taxonomy" id="94219"/>
    <lineage>
        <taxon>Eukaryota</taxon>
        <taxon>Viridiplantae</taxon>
        <taxon>Streptophyta</taxon>
        <taxon>Embryophyta</taxon>
        <taxon>Tracheophyta</taxon>
        <taxon>Spermatophyta</taxon>
        <taxon>Magnoliopsida</taxon>
        <taxon>Liliopsida</taxon>
        <taxon>Asparagales</taxon>
        <taxon>Orchidaceae</taxon>
        <taxon>Epidendroideae</taxon>
        <taxon>Malaxideae</taxon>
        <taxon>Dendrobiinae</taxon>
        <taxon>Dendrobium</taxon>
    </lineage>
</organism>
<dbReference type="Pfam" id="PF10354">
    <property type="entry name" value="BMT5-like"/>
    <property type="match status" value="1"/>
</dbReference>
<gene>
    <name evidence="3" type="ORF">KFK09_006913</name>
</gene>
<dbReference type="PANTHER" id="PTHR11538">
    <property type="entry name" value="PHENYLALANYL-TRNA SYNTHETASE"/>
    <property type="match status" value="1"/>
</dbReference>
<dbReference type="Gene3D" id="3.40.50.150">
    <property type="entry name" value="Vaccinia Virus protein VP39"/>
    <property type="match status" value="1"/>
</dbReference>